<keyword evidence="3" id="KW-1185">Reference proteome</keyword>
<dbReference type="InterPro" id="IPR036691">
    <property type="entry name" value="Endo/exonu/phosph_ase_sf"/>
</dbReference>
<dbReference type="PaxDb" id="4565-Traes_5BL_85A7DD088.1"/>
<dbReference type="Gene3D" id="3.60.10.10">
    <property type="entry name" value="Endonuclease/exonuclease/phosphatase"/>
    <property type="match status" value="1"/>
</dbReference>
<dbReference type="AlphaFoldDB" id="A0A3B6LIY3"/>
<dbReference type="Gramene" id="TraesCS5B02G123700.1">
    <property type="protein sequence ID" value="TraesCS5B02G123700.1.cds1"/>
    <property type="gene ID" value="TraesCS5B02G123700"/>
</dbReference>
<dbReference type="Proteomes" id="UP000019116">
    <property type="component" value="Chromosome 5B"/>
</dbReference>
<dbReference type="SMR" id="A0A3B6LIY3"/>
<evidence type="ECO:0000259" key="1">
    <source>
        <dbReference type="Pfam" id="PF03372"/>
    </source>
</evidence>
<reference evidence="2" key="1">
    <citation type="submission" date="2018-08" db="EMBL/GenBank/DDBJ databases">
        <authorList>
            <person name="Rossello M."/>
        </authorList>
    </citation>
    <scope>NUCLEOTIDE SEQUENCE [LARGE SCALE GENOMIC DNA]</scope>
    <source>
        <strain evidence="2">cv. Chinese Spring</strain>
    </source>
</reference>
<dbReference type="OrthoDB" id="686933at2759"/>
<evidence type="ECO:0000313" key="3">
    <source>
        <dbReference type="Proteomes" id="UP000019116"/>
    </source>
</evidence>
<proteinExistence type="predicted"/>
<protein>
    <recommendedName>
        <fullName evidence="1">Endonuclease/exonuclease/phosphatase domain-containing protein</fullName>
    </recommendedName>
</protein>
<dbReference type="EnsemblPlants" id="TraesCS5B02G123700.1">
    <property type="protein sequence ID" value="TraesCS5B02G123700.1.cds1"/>
    <property type="gene ID" value="TraesCS5B02G123700"/>
</dbReference>
<dbReference type="Pfam" id="PF03372">
    <property type="entry name" value="Exo_endo_phos"/>
    <property type="match status" value="1"/>
</dbReference>
<accession>A0A3B6LIY3</accession>
<reference evidence="2" key="2">
    <citation type="submission" date="2018-10" db="UniProtKB">
        <authorList>
            <consortium name="EnsemblPlants"/>
        </authorList>
    </citation>
    <scope>IDENTIFICATION</scope>
</reference>
<dbReference type="Gramene" id="TraesCS5B03G0339300.1">
    <property type="protein sequence ID" value="TraesCS5B03G0339300.1.CDS1"/>
    <property type="gene ID" value="TraesCS5B03G0339300"/>
</dbReference>
<dbReference type="GO" id="GO:0003824">
    <property type="term" value="F:catalytic activity"/>
    <property type="evidence" value="ECO:0007669"/>
    <property type="project" value="InterPro"/>
</dbReference>
<evidence type="ECO:0000313" key="2">
    <source>
        <dbReference type="EnsemblPlants" id="TraesCS5B02G123700.1.cds1"/>
    </source>
</evidence>
<name>A0A3B6LIY3_WHEAT</name>
<sequence>MKLLCWNIRGFGLAGRRRQLIKYLRQEEIDIVGLQETSRQDFSMLQLQGLSRHQFAW</sequence>
<feature type="domain" description="Endonuclease/exonuclease/phosphatase" evidence="1">
    <location>
        <begin position="5"/>
        <end position="50"/>
    </location>
</feature>
<dbReference type="Gramene" id="TraesRN5B0100341000.1">
    <property type="protein sequence ID" value="TraesRN5B0100341000.1"/>
    <property type="gene ID" value="TraesRN5B0100341000"/>
</dbReference>
<organism evidence="2">
    <name type="scientific">Triticum aestivum</name>
    <name type="common">Wheat</name>
    <dbReference type="NCBI Taxonomy" id="4565"/>
    <lineage>
        <taxon>Eukaryota</taxon>
        <taxon>Viridiplantae</taxon>
        <taxon>Streptophyta</taxon>
        <taxon>Embryophyta</taxon>
        <taxon>Tracheophyta</taxon>
        <taxon>Spermatophyta</taxon>
        <taxon>Magnoliopsida</taxon>
        <taxon>Liliopsida</taxon>
        <taxon>Poales</taxon>
        <taxon>Poaceae</taxon>
        <taxon>BOP clade</taxon>
        <taxon>Pooideae</taxon>
        <taxon>Triticodae</taxon>
        <taxon>Triticeae</taxon>
        <taxon>Triticinae</taxon>
        <taxon>Triticum</taxon>
    </lineage>
</organism>
<dbReference type="InterPro" id="IPR005135">
    <property type="entry name" value="Endo/exonuclease/phosphatase"/>
</dbReference>
<dbReference type="SUPFAM" id="SSF56219">
    <property type="entry name" value="DNase I-like"/>
    <property type="match status" value="1"/>
</dbReference>